<dbReference type="InterPro" id="IPR050267">
    <property type="entry name" value="Anti-sigma-factor_SerPK"/>
</dbReference>
<keyword evidence="1" id="KW-0418">Kinase</keyword>
<evidence type="ECO:0000256" key="1">
    <source>
        <dbReference type="ARBA" id="ARBA00022527"/>
    </source>
</evidence>
<name>Q47TB4_THEFY</name>
<dbReference type="EMBL" id="CP000088">
    <property type="protein sequence ID" value="AAZ54303.1"/>
    <property type="molecule type" value="Genomic_DNA"/>
</dbReference>
<dbReference type="InterPro" id="IPR003594">
    <property type="entry name" value="HATPase_dom"/>
</dbReference>
<dbReference type="CDD" id="cd16936">
    <property type="entry name" value="HATPase_RsbW-like"/>
    <property type="match status" value="1"/>
</dbReference>
<organism evidence="3">
    <name type="scientific">Thermobifida fusca (strain YX)</name>
    <dbReference type="NCBI Taxonomy" id="269800"/>
    <lineage>
        <taxon>Bacteria</taxon>
        <taxon>Bacillati</taxon>
        <taxon>Actinomycetota</taxon>
        <taxon>Actinomycetes</taxon>
        <taxon>Streptosporangiales</taxon>
        <taxon>Nocardiopsidaceae</taxon>
        <taxon>Thermobifida</taxon>
    </lineage>
</organism>
<evidence type="ECO:0000259" key="2">
    <source>
        <dbReference type="Pfam" id="PF13581"/>
    </source>
</evidence>
<dbReference type="HOGENOM" id="CLU_1466769_0_0_11"/>
<keyword evidence="1" id="KW-0808">Transferase</keyword>
<accession>Q47TB4</accession>
<gene>
    <name evidence="3" type="ordered locus">Tfu_0265</name>
</gene>
<dbReference type="GO" id="GO:0004674">
    <property type="term" value="F:protein serine/threonine kinase activity"/>
    <property type="evidence" value="ECO:0007669"/>
    <property type="project" value="UniProtKB-KW"/>
</dbReference>
<dbReference type="PANTHER" id="PTHR35526">
    <property type="entry name" value="ANTI-SIGMA-F FACTOR RSBW-RELATED"/>
    <property type="match status" value="1"/>
</dbReference>
<dbReference type="KEGG" id="tfu:Tfu_0265"/>
<reference evidence="3" key="1">
    <citation type="submission" date="2005-07" db="EMBL/GenBank/DDBJ databases">
        <title>Complete sequence of Thermobifida fusca YX.</title>
        <authorList>
            <consortium name="US DOE Joint Genome Institute"/>
            <person name="Copeland A."/>
            <person name="Lucas S."/>
            <person name="Lapidus A."/>
            <person name="Barry K."/>
            <person name="Detter J.C."/>
            <person name="Glavina T."/>
            <person name="Hammon N."/>
            <person name="Israni S."/>
            <person name="Pitluck S."/>
            <person name="Di Bartolo G."/>
            <person name="Chain P."/>
            <person name="Schmutz J."/>
            <person name="Larimer F."/>
            <person name="Land M."/>
            <person name="Lykidis A."/>
            <person name="Richardson P."/>
        </authorList>
    </citation>
    <scope>NUCLEOTIDE SEQUENCE</scope>
    <source>
        <strain evidence="3">YX</strain>
    </source>
</reference>
<keyword evidence="1" id="KW-0723">Serine/threonine-protein kinase</keyword>
<feature type="domain" description="Histidine kinase/HSP90-like ATPase" evidence="2">
    <location>
        <begin position="35"/>
        <end position="139"/>
    </location>
</feature>
<sequence>MQYLLFCPINPDRFSRTVRSGGGPVTISLTSFPGIPDSVAAARRFVTGMLRLCPQTSAPDEVVHRVELIVSELCTNAIRHTRSGDPGQKFHVHVCTDERGVHVEVRTLPPRRPRSVPRVVPPEDPFSEHGRGMFLVDQWATQWGTLSPRENGVYFLLAWEPSD</sequence>
<dbReference type="SUPFAM" id="SSF55874">
    <property type="entry name" value="ATPase domain of HSP90 chaperone/DNA topoisomerase II/histidine kinase"/>
    <property type="match status" value="1"/>
</dbReference>
<dbReference type="PANTHER" id="PTHR35526:SF3">
    <property type="entry name" value="ANTI-SIGMA-F FACTOR RSBW"/>
    <property type="match status" value="1"/>
</dbReference>
<dbReference type="eggNOG" id="COG2172">
    <property type="taxonomic scope" value="Bacteria"/>
</dbReference>
<evidence type="ECO:0000313" key="3">
    <source>
        <dbReference type="EMBL" id="AAZ54303.1"/>
    </source>
</evidence>
<dbReference type="AlphaFoldDB" id="Q47TB4"/>
<protein>
    <recommendedName>
        <fullName evidence="2">Histidine kinase/HSP90-like ATPase domain-containing protein</fullName>
    </recommendedName>
</protein>
<dbReference type="InterPro" id="IPR036890">
    <property type="entry name" value="HATPase_C_sf"/>
</dbReference>
<dbReference type="STRING" id="269800.Tfu_0265"/>
<dbReference type="Pfam" id="PF13581">
    <property type="entry name" value="HATPase_c_2"/>
    <property type="match status" value="1"/>
</dbReference>
<dbReference type="Gene3D" id="3.30.565.10">
    <property type="entry name" value="Histidine kinase-like ATPase, C-terminal domain"/>
    <property type="match status" value="1"/>
</dbReference>
<proteinExistence type="predicted"/>